<dbReference type="AlphaFoldDB" id="A0A286UTL3"/>
<evidence type="ECO:0000256" key="7">
    <source>
        <dbReference type="PIRSR" id="PIRSR000137-1"/>
    </source>
</evidence>
<reference evidence="10 11" key="1">
    <citation type="journal article" date="2017" name="Mol. Ecol.">
        <title>Comparative and population genomic landscape of Phellinus noxius: A hypervariable fungus causing root rot in trees.</title>
        <authorList>
            <person name="Chung C.L."/>
            <person name="Lee T.J."/>
            <person name="Akiba M."/>
            <person name="Lee H.H."/>
            <person name="Kuo T.H."/>
            <person name="Liu D."/>
            <person name="Ke H.M."/>
            <person name="Yokoi T."/>
            <person name="Roa M.B."/>
            <person name="Lu M.J."/>
            <person name="Chang Y.Y."/>
            <person name="Ann P.J."/>
            <person name="Tsai J.N."/>
            <person name="Chen C.Y."/>
            <person name="Tzean S.S."/>
            <person name="Ota Y."/>
            <person name="Hattori T."/>
            <person name="Sahashi N."/>
            <person name="Liou R.F."/>
            <person name="Kikuchi T."/>
            <person name="Tsai I.J."/>
        </authorList>
    </citation>
    <scope>NUCLEOTIDE SEQUENCE [LARGE SCALE GENOMIC DNA]</scope>
    <source>
        <strain evidence="10 11">FFPRI411160</strain>
    </source>
</reference>
<dbReference type="SUPFAM" id="SSF54373">
    <property type="entry name" value="FAD-linked reductases, C-terminal domain"/>
    <property type="match status" value="1"/>
</dbReference>
<dbReference type="PANTHER" id="PTHR11552:SF201">
    <property type="entry name" value="GLUCOSE-METHANOL-CHOLINE OXIDOREDUCTASE N-TERMINAL DOMAIN-CONTAINING PROTEIN"/>
    <property type="match status" value="1"/>
</dbReference>
<dbReference type="Proteomes" id="UP000217199">
    <property type="component" value="Unassembled WGS sequence"/>
</dbReference>
<evidence type="ECO:0000256" key="6">
    <source>
        <dbReference type="ARBA" id="ARBA00023002"/>
    </source>
</evidence>
<gene>
    <name evidence="10" type="ORF">PNOK_0286400</name>
</gene>
<dbReference type="OrthoDB" id="269227at2759"/>
<comment type="cofactor">
    <cofactor evidence="1 8">
        <name>FAD</name>
        <dbReference type="ChEBI" id="CHEBI:57692"/>
    </cofactor>
</comment>
<dbReference type="InterPro" id="IPR000172">
    <property type="entry name" value="GMC_OxRdtase_N"/>
</dbReference>
<evidence type="ECO:0000256" key="5">
    <source>
        <dbReference type="ARBA" id="ARBA00022827"/>
    </source>
</evidence>
<dbReference type="Pfam" id="PF05199">
    <property type="entry name" value="GMC_oxred_C"/>
    <property type="match status" value="1"/>
</dbReference>
<dbReference type="InterPro" id="IPR007867">
    <property type="entry name" value="GMC_OxRtase_C"/>
</dbReference>
<name>A0A286UTL3_9AGAM</name>
<dbReference type="PIRSF" id="PIRSF000137">
    <property type="entry name" value="Alcohol_oxidase"/>
    <property type="match status" value="1"/>
</dbReference>
<comment type="caution">
    <text evidence="10">The sequence shown here is derived from an EMBL/GenBank/DDBJ whole genome shotgun (WGS) entry which is preliminary data.</text>
</comment>
<protein>
    <submittedName>
        <fullName evidence="10">Alcohol oxidase</fullName>
    </submittedName>
</protein>
<feature type="domain" description="Glucose-methanol-choline oxidoreductase N-terminal" evidence="9">
    <location>
        <begin position="288"/>
        <end position="302"/>
    </location>
</feature>
<comment type="similarity">
    <text evidence="2">Belongs to the GMC oxidoreductase family.</text>
</comment>
<evidence type="ECO:0000259" key="9">
    <source>
        <dbReference type="PROSITE" id="PS00624"/>
    </source>
</evidence>
<feature type="active site" description="Proton donor" evidence="7">
    <location>
        <position position="545"/>
    </location>
</feature>
<keyword evidence="11" id="KW-1185">Reference proteome</keyword>
<dbReference type="PANTHER" id="PTHR11552">
    <property type="entry name" value="GLUCOSE-METHANOL-CHOLINE GMC OXIDOREDUCTASE"/>
    <property type="match status" value="1"/>
</dbReference>
<feature type="binding site" evidence="8">
    <location>
        <position position="248"/>
    </location>
    <ligand>
        <name>FAD</name>
        <dbReference type="ChEBI" id="CHEBI:57692"/>
    </ligand>
</feature>
<organism evidence="10 11">
    <name type="scientific">Pyrrhoderma noxium</name>
    <dbReference type="NCBI Taxonomy" id="2282107"/>
    <lineage>
        <taxon>Eukaryota</taxon>
        <taxon>Fungi</taxon>
        <taxon>Dikarya</taxon>
        <taxon>Basidiomycota</taxon>
        <taxon>Agaricomycotina</taxon>
        <taxon>Agaricomycetes</taxon>
        <taxon>Hymenochaetales</taxon>
        <taxon>Hymenochaetaceae</taxon>
        <taxon>Pyrrhoderma</taxon>
    </lineage>
</organism>
<feature type="active site" description="Proton acceptor" evidence="7">
    <location>
        <position position="588"/>
    </location>
</feature>
<keyword evidence="5 8" id="KW-0274">FAD</keyword>
<proteinExistence type="inferred from homology"/>
<dbReference type="Gene3D" id="3.50.50.60">
    <property type="entry name" value="FAD/NAD(P)-binding domain"/>
    <property type="match status" value="1"/>
</dbReference>
<feature type="binding site" evidence="8">
    <location>
        <begin position="27"/>
        <end position="28"/>
    </location>
    <ligand>
        <name>FAD</name>
        <dbReference type="ChEBI" id="CHEBI:57692"/>
    </ligand>
</feature>
<keyword evidence="4" id="KW-0732">Signal</keyword>
<evidence type="ECO:0000256" key="1">
    <source>
        <dbReference type="ARBA" id="ARBA00001974"/>
    </source>
</evidence>
<accession>A0A286UTL3</accession>
<dbReference type="Gene3D" id="3.30.560.10">
    <property type="entry name" value="Glucose Oxidase, domain 3"/>
    <property type="match status" value="1"/>
</dbReference>
<dbReference type="EMBL" id="NBII01000002">
    <property type="protein sequence ID" value="PAV22907.1"/>
    <property type="molecule type" value="Genomic_DNA"/>
</dbReference>
<sequence>MILGESEYGSLALKTFDYIIIGKGGGTSGLCLANRLSSDASVTVLVLEAGPANLGDPKILMPASYGIHLGDPKYDWLYTTTKQPNCGNRELVWNRGKCLGGCSAINFLWWSHPSKKDMDAIELLGNPGWNWDSYKKYVNKAEGFAEPTEFHKSAAFSYEIENHGLEGPLRTNYPAMLSGFEDPAREVFLKMGVENLWDSISGYSTGSGIVDKASTIDNKTFTRSYSASAYYEPISDRNNLTVVVNAHVSEILSEYIADAKINATGVRFISNDTTYGTRVKKEVIISAGAINTPQILELSGIGPRNILEKYGIEVKVELPGVGNNVQDHFFCGNSFEIREEVTHLYNTCDELRDPETKEKHLELHAKREGLYTMSLVQAAFFPVSSLSPEAEEKQRAYMSTIENKLKEGSLPVGLGKQYELLLSHMKEKWPSAEIITFPGFLSAPNPPEPGKKYLSLVGAANHLFSRGSIHIQSKDPLVAPLINPNTFSESYDLTTLVETMKYIRRMAKEEPLKSILGKDLNPGEDTQTEEQITDFVKSTANTVYHTIGSASMLPLEDGGVVDPQLRVYGTSNIRVADTSIMPLHVGGHIQALAYVIGEKAADIIKATL</sequence>
<dbReference type="SUPFAM" id="SSF51905">
    <property type="entry name" value="FAD/NAD(P)-binding domain"/>
    <property type="match status" value="1"/>
</dbReference>
<dbReference type="PROSITE" id="PS00624">
    <property type="entry name" value="GMC_OXRED_2"/>
    <property type="match status" value="1"/>
</dbReference>
<keyword evidence="6" id="KW-0560">Oxidoreductase</keyword>
<evidence type="ECO:0000256" key="2">
    <source>
        <dbReference type="ARBA" id="ARBA00010790"/>
    </source>
</evidence>
<dbReference type="GO" id="GO:0050660">
    <property type="term" value="F:flavin adenine dinucleotide binding"/>
    <property type="evidence" value="ECO:0007669"/>
    <property type="project" value="InterPro"/>
</dbReference>
<evidence type="ECO:0000256" key="3">
    <source>
        <dbReference type="ARBA" id="ARBA00022630"/>
    </source>
</evidence>
<dbReference type="Pfam" id="PF00732">
    <property type="entry name" value="GMC_oxred_N"/>
    <property type="match status" value="1"/>
</dbReference>
<dbReference type="GO" id="GO:0016614">
    <property type="term" value="F:oxidoreductase activity, acting on CH-OH group of donors"/>
    <property type="evidence" value="ECO:0007669"/>
    <property type="project" value="InterPro"/>
</dbReference>
<evidence type="ECO:0000256" key="8">
    <source>
        <dbReference type="PIRSR" id="PIRSR000137-2"/>
    </source>
</evidence>
<evidence type="ECO:0000313" key="11">
    <source>
        <dbReference type="Proteomes" id="UP000217199"/>
    </source>
</evidence>
<evidence type="ECO:0000256" key="4">
    <source>
        <dbReference type="ARBA" id="ARBA00022729"/>
    </source>
</evidence>
<dbReference type="STRING" id="2282107.A0A286UTL3"/>
<keyword evidence="3" id="KW-0285">Flavoprotein</keyword>
<dbReference type="InParanoid" id="A0A286UTL3"/>
<evidence type="ECO:0000313" key="10">
    <source>
        <dbReference type="EMBL" id="PAV22907.1"/>
    </source>
</evidence>
<dbReference type="InterPro" id="IPR012132">
    <property type="entry name" value="GMC_OxRdtase"/>
</dbReference>
<dbReference type="InterPro" id="IPR036188">
    <property type="entry name" value="FAD/NAD-bd_sf"/>
</dbReference>